<evidence type="ECO:0000256" key="4">
    <source>
        <dbReference type="ARBA" id="ARBA00022692"/>
    </source>
</evidence>
<keyword evidence="5 10" id="KW-1133">Transmembrane helix</keyword>
<organism evidence="12 13">
    <name type="scientific">Amycolatopsis marina</name>
    <dbReference type="NCBI Taxonomy" id="490629"/>
    <lineage>
        <taxon>Bacteria</taxon>
        <taxon>Bacillati</taxon>
        <taxon>Actinomycetota</taxon>
        <taxon>Actinomycetes</taxon>
        <taxon>Pseudonocardiales</taxon>
        <taxon>Pseudonocardiaceae</taxon>
        <taxon>Amycolatopsis</taxon>
    </lineage>
</organism>
<evidence type="ECO:0000313" key="12">
    <source>
        <dbReference type="EMBL" id="SFB54942.1"/>
    </source>
</evidence>
<feature type="transmembrane region" description="Helical" evidence="10">
    <location>
        <begin position="7"/>
        <end position="32"/>
    </location>
</feature>
<dbReference type="PROSITE" id="PS50850">
    <property type="entry name" value="MFS"/>
    <property type="match status" value="1"/>
</dbReference>
<evidence type="ECO:0000256" key="3">
    <source>
        <dbReference type="ARBA" id="ARBA00022475"/>
    </source>
</evidence>
<dbReference type="GO" id="GO:0022857">
    <property type="term" value="F:transmembrane transporter activity"/>
    <property type="evidence" value="ECO:0007669"/>
    <property type="project" value="InterPro"/>
</dbReference>
<evidence type="ECO:0000256" key="8">
    <source>
        <dbReference type="ARBA" id="ARBA00040914"/>
    </source>
</evidence>
<dbReference type="Pfam" id="PF07690">
    <property type="entry name" value="MFS_1"/>
    <property type="match status" value="1"/>
</dbReference>
<keyword evidence="2" id="KW-0813">Transport</keyword>
<feature type="transmembrane region" description="Helical" evidence="10">
    <location>
        <begin position="44"/>
        <end position="64"/>
    </location>
</feature>
<reference evidence="13" key="1">
    <citation type="submission" date="2016-10" db="EMBL/GenBank/DDBJ databases">
        <authorList>
            <person name="Varghese N."/>
            <person name="Submissions S."/>
        </authorList>
    </citation>
    <scope>NUCLEOTIDE SEQUENCE [LARGE SCALE GENOMIC DNA]</scope>
    <source>
        <strain evidence="13">CGMCC 4.3568</strain>
    </source>
</reference>
<evidence type="ECO:0000256" key="1">
    <source>
        <dbReference type="ARBA" id="ARBA00004429"/>
    </source>
</evidence>
<dbReference type="InterPro" id="IPR020846">
    <property type="entry name" value="MFS_dom"/>
</dbReference>
<keyword evidence="4 10" id="KW-0812">Transmembrane</keyword>
<dbReference type="PANTHER" id="PTHR23513:SF9">
    <property type="entry name" value="ENTEROBACTIN EXPORTER ENTS"/>
    <property type="match status" value="1"/>
</dbReference>
<dbReference type="InterPro" id="IPR036259">
    <property type="entry name" value="MFS_trans_sf"/>
</dbReference>
<protein>
    <recommendedName>
        <fullName evidence="8">Multidrug efflux pump Tap</fullName>
    </recommendedName>
</protein>
<accession>A0A1I1BYQ1</accession>
<sequence>MRRRAPLLAILTASGLSAAGSAMTLIAIPWFVLDSTGSGARTGLIAALETLGLLLSVALAGPLVDRYGARIVSVLADLGTVVAVAAIPVAHLSTGLSFTALAALAFGIGLGRAPARTAKSVLLPQAIDAAGASVERGTSAQEGVQRLGDLLGAPTGGALIAVLGAAPVLLIDAGAILGGALLVGVLVPAAARPGNASTGVRGYLGDLRDSMRRLRADRLLLAVGVVVAATNALLVGLASVLLPAYGALVWHNSALVGAAIAAVGVGGLLGAVLYGWLGARLPRRLTFVVCYLLCGPPMFAALALNPHPVLLLVLVVVSSLGSGPLNPILAGVKYERVPVEFRGRVFAALTTMALAAMPLGTLLAGVLLDLVGLRPAVLVMGGLCLLATLCPVVFPVWRELDRPVSTATSTSPNESSVSTQIYAE</sequence>
<feature type="transmembrane region" description="Helical" evidence="10">
    <location>
        <begin position="310"/>
        <end position="332"/>
    </location>
</feature>
<feature type="transmembrane region" description="Helical" evidence="10">
    <location>
        <begin position="344"/>
        <end position="364"/>
    </location>
</feature>
<dbReference type="SUPFAM" id="SSF103473">
    <property type="entry name" value="MFS general substrate transporter"/>
    <property type="match status" value="1"/>
</dbReference>
<feature type="transmembrane region" description="Helical" evidence="10">
    <location>
        <begin position="376"/>
        <end position="397"/>
    </location>
</feature>
<feature type="transmembrane region" description="Helical" evidence="10">
    <location>
        <begin position="71"/>
        <end position="90"/>
    </location>
</feature>
<comment type="similarity">
    <text evidence="7">Belongs to the major facilitator superfamily. Drug:H(+) antiporter-3 (DHA3) (TC 2.A.1.21) family.</text>
</comment>
<feature type="domain" description="Major facilitator superfamily (MFS) profile" evidence="11">
    <location>
        <begin position="6"/>
        <end position="399"/>
    </location>
</feature>
<dbReference type="STRING" id="490629.SAMN05216266_118104"/>
<keyword evidence="6 10" id="KW-0472">Membrane</keyword>
<feature type="transmembrane region" description="Helical" evidence="10">
    <location>
        <begin position="254"/>
        <end position="277"/>
    </location>
</feature>
<feature type="transmembrane region" description="Helical" evidence="10">
    <location>
        <begin position="284"/>
        <end position="304"/>
    </location>
</feature>
<feature type="region of interest" description="Disordered" evidence="9">
    <location>
        <begin position="405"/>
        <end position="424"/>
    </location>
</feature>
<proteinExistence type="inferred from homology"/>
<dbReference type="InterPro" id="IPR011701">
    <property type="entry name" value="MFS"/>
</dbReference>
<comment type="subcellular location">
    <subcellularLocation>
        <location evidence="1">Cell inner membrane</location>
        <topology evidence="1">Multi-pass membrane protein</topology>
    </subcellularLocation>
</comment>
<evidence type="ECO:0000256" key="9">
    <source>
        <dbReference type="SAM" id="MobiDB-lite"/>
    </source>
</evidence>
<dbReference type="Proteomes" id="UP000243799">
    <property type="component" value="Unassembled WGS sequence"/>
</dbReference>
<keyword evidence="13" id="KW-1185">Reference proteome</keyword>
<name>A0A1I1BYQ1_9PSEU</name>
<dbReference type="PANTHER" id="PTHR23513">
    <property type="entry name" value="INTEGRAL MEMBRANE EFFLUX PROTEIN-RELATED"/>
    <property type="match status" value="1"/>
</dbReference>
<evidence type="ECO:0000313" key="13">
    <source>
        <dbReference type="Proteomes" id="UP000243799"/>
    </source>
</evidence>
<dbReference type="AlphaFoldDB" id="A0A1I1BYQ1"/>
<dbReference type="GO" id="GO:0005886">
    <property type="term" value="C:plasma membrane"/>
    <property type="evidence" value="ECO:0007669"/>
    <property type="project" value="UniProtKB-SubCell"/>
</dbReference>
<evidence type="ECO:0000256" key="5">
    <source>
        <dbReference type="ARBA" id="ARBA00022989"/>
    </source>
</evidence>
<feature type="transmembrane region" description="Helical" evidence="10">
    <location>
        <begin position="219"/>
        <end position="242"/>
    </location>
</feature>
<gene>
    <name evidence="12" type="ORF">SAMN05216266_118104</name>
</gene>
<keyword evidence="3" id="KW-1003">Cell membrane</keyword>
<dbReference type="RefSeq" id="WP_245788671.1">
    <property type="nucleotide sequence ID" value="NZ_FOKG01000018.1"/>
</dbReference>
<evidence type="ECO:0000256" key="6">
    <source>
        <dbReference type="ARBA" id="ARBA00023136"/>
    </source>
</evidence>
<evidence type="ECO:0000256" key="2">
    <source>
        <dbReference type="ARBA" id="ARBA00022448"/>
    </source>
</evidence>
<dbReference type="EMBL" id="FOKG01000018">
    <property type="protein sequence ID" value="SFB54942.1"/>
    <property type="molecule type" value="Genomic_DNA"/>
</dbReference>
<evidence type="ECO:0000256" key="10">
    <source>
        <dbReference type="SAM" id="Phobius"/>
    </source>
</evidence>
<dbReference type="Gene3D" id="1.20.1250.20">
    <property type="entry name" value="MFS general substrate transporter like domains"/>
    <property type="match status" value="1"/>
</dbReference>
<evidence type="ECO:0000256" key="7">
    <source>
        <dbReference type="ARBA" id="ARBA00038075"/>
    </source>
</evidence>
<evidence type="ECO:0000259" key="11">
    <source>
        <dbReference type="PROSITE" id="PS50850"/>
    </source>
</evidence>
<dbReference type="CDD" id="cd06173">
    <property type="entry name" value="MFS_MefA_like"/>
    <property type="match status" value="1"/>
</dbReference>